<dbReference type="InParanoid" id="A7RV08"/>
<feature type="region of interest" description="Disordered" evidence="1">
    <location>
        <begin position="672"/>
        <end position="696"/>
    </location>
</feature>
<feature type="region of interest" description="Disordered" evidence="1">
    <location>
        <begin position="213"/>
        <end position="248"/>
    </location>
</feature>
<sequence length="864" mass="100454">MASFKEVRDLLLLEHSNGLISDDELLFFMGEYQSKNPEFTYDIYERFNLDDMEEPECKAYFRFEKNDIPVLAETLGLPDFFKCTQRTVAGKIEGLCLVLRRMAYPCRLGDLIPVFGRPVPELSMIANCVLEEIYDLHAHRQTNLTADVSSGKVLLKPRYNSLCTKSREDLEEYGPYVPPAAVGENGIPSGNREKSHGKKSSFFGLFRSSSDPDFHANSKTRRSFSWRKKSPAKRHAPEGGEYDKSLPVNGVDSLPLKTHPVDDELPVDQILDDKLDIDRLSTEALQISELPGYSLPVGEPVPLNNSLPIDSLFPEDPSWRRAKEIWEKNETGETKEERKKRHKDKKKKREESKERRRHSDKAEKSERKREKEEKKRDKSEKRERSRERSKDRKKDRDSSKHRDKEKDRSRERDRSGSKHRSKDRTRRDSGDSHERQHRPQRSGSDASNDSRRGTHRSRKHKHRLESEKKAKNVKKIIIHELDNFELDSEGLKEILDKLDGLGRLKRKADRSRDRSRSRESQRSRERVERSQSRSCEYHKARRAKERERRRKMKGKEKHVYIDSEDSYHCHACQRSLLEFEARQEQCSADIDSARRSIEHKIQRLEKKFDQQFSSTEKNMDKNDSSLPKKEIFQQIVTDLSDEFQKVTRNLEVRTSEMKNELSVLVQEKPTDWTRETREAKSRSIPRTGKVLSPDRGLVTRSSPILWPSGSRGENKAVVIDDKSCVEGNAQVRVSQSNALDTLNEPQTNVKKRTSHYHEGTSSDSTAEALKERDQDLAEDLFEKFINVDQDHVCKDRMQNGHGIESPHNEVLSDDAAEALRIKYLGQIKDLERQYREQPPEEQEALQKRIEELESLLGEIRTSSS</sequence>
<feature type="compositionally biased region" description="Polar residues" evidence="1">
    <location>
        <begin position="736"/>
        <end position="748"/>
    </location>
</feature>
<name>A7RV08_NEMVE</name>
<gene>
    <name evidence="2" type="ORF">NEMVEDRAFT_v1g240878</name>
</gene>
<feature type="compositionally biased region" description="Basic and acidic residues" evidence="1">
    <location>
        <begin position="360"/>
        <end position="416"/>
    </location>
</feature>
<dbReference type="PANTHER" id="PTHR34615">
    <property type="entry name" value="PX DOMAIN-CONTAINING PROTEIN"/>
    <property type="match status" value="1"/>
</dbReference>
<dbReference type="EMBL" id="DS469542">
    <property type="protein sequence ID" value="EDO44706.1"/>
    <property type="molecule type" value="Genomic_DNA"/>
</dbReference>
<evidence type="ECO:0000256" key="1">
    <source>
        <dbReference type="SAM" id="MobiDB-lite"/>
    </source>
</evidence>
<accession>A7RV08</accession>
<feature type="compositionally biased region" description="Basic residues" evidence="1">
    <location>
        <begin position="338"/>
        <end position="348"/>
    </location>
</feature>
<feature type="region of interest" description="Disordered" evidence="1">
    <location>
        <begin position="174"/>
        <end position="199"/>
    </location>
</feature>
<feature type="compositionally biased region" description="Basic and acidic residues" evidence="1">
    <location>
        <begin position="425"/>
        <end position="434"/>
    </location>
</feature>
<feature type="region of interest" description="Disordered" evidence="1">
    <location>
        <begin position="496"/>
        <end position="558"/>
    </location>
</feature>
<feature type="compositionally biased region" description="Basic and acidic residues" evidence="1">
    <location>
        <begin position="672"/>
        <end position="681"/>
    </location>
</feature>
<dbReference type="eggNOG" id="ENOG502QT07">
    <property type="taxonomic scope" value="Eukaryota"/>
</dbReference>
<proteinExistence type="predicted"/>
<keyword evidence="3" id="KW-1185">Reference proteome</keyword>
<organism evidence="2 3">
    <name type="scientific">Nematostella vectensis</name>
    <name type="common">Starlet sea anemone</name>
    <dbReference type="NCBI Taxonomy" id="45351"/>
    <lineage>
        <taxon>Eukaryota</taxon>
        <taxon>Metazoa</taxon>
        <taxon>Cnidaria</taxon>
        <taxon>Anthozoa</taxon>
        <taxon>Hexacorallia</taxon>
        <taxon>Actiniaria</taxon>
        <taxon>Edwardsiidae</taxon>
        <taxon>Nematostella</taxon>
    </lineage>
</organism>
<dbReference type="PANTHER" id="PTHR34615:SF1">
    <property type="entry name" value="PX DOMAIN-CONTAINING PROTEIN"/>
    <property type="match status" value="1"/>
</dbReference>
<dbReference type="STRING" id="45351.A7RV08"/>
<dbReference type="AlphaFoldDB" id="A7RV08"/>
<dbReference type="HOGENOM" id="CLU_331590_0_0_1"/>
<feature type="compositionally biased region" description="Basic residues" evidence="1">
    <location>
        <begin position="539"/>
        <end position="556"/>
    </location>
</feature>
<feature type="compositionally biased region" description="Basic residues" evidence="1">
    <location>
        <begin position="218"/>
        <end position="234"/>
    </location>
</feature>
<evidence type="ECO:0000313" key="2">
    <source>
        <dbReference type="EMBL" id="EDO44706.1"/>
    </source>
</evidence>
<feature type="compositionally biased region" description="Basic and acidic residues" evidence="1">
    <location>
        <begin position="235"/>
        <end position="244"/>
    </location>
</feature>
<feature type="region of interest" description="Disordered" evidence="1">
    <location>
        <begin position="736"/>
        <end position="767"/>
    </location>
</feature>
<feature type="compositionally biased region" description="Basic and acidic residues" evidence="1">
    <location>
        <begin position="510"/>
        <end position="538"/>
    </location>
</feature>
<feature type="region of interest" description="Disordered" evidence="1">
    <location>
        <begin position="292"/>
        <end position="474"/>
    </location>
</feature>
<feature type="compositionally biased region" description="Basic residues" evidence="1">
    <location>
        <begin position="453"/>
        <end position="463"/>
    </location>
</feature>
<protein>
    <submittedName>
        <fullName evidence="2">Uncharacterized protein</fullName>
    </submittedName>
</protein>
<feature type="compositionally biased region" description="Basic and acidic residues" evidence="1">
    <location>
        <begin position="317"/>
        <end position="337"/>
    </location>
</feature>
<evidence type="ECO:0000313" key="3">
    <source>
        <dbReference type="Proteomes" id="UP000001593"/>
    </source>
</evidence>
<reference evidence="2 3" key="1">
    <citation type="journal article" date="2007" name="Science">
        <title>Sea anemone genome reveals ancestral eumetazoan gene repertoire and genomic organization.</title>
        <authorList>
            <person name="Putnam N.H."/>
            <person name="Srivastava M."/>
            <person name="Hellsten U."/>
            <person name="Dirks B."/>
            <person name="Chapman J."/>
            <person name="Salamov A."/>
            <person name="Terry A."/>
            <person name="Shapiro H."/>
            <person name="Lindquist E."/>
            <person name="Kapitonov V.V."/>
            <person name="Jurka J."/>
            <person name="Genikhovich G."/>
            <person name="Grigoriev I.V."/>
            <person name="Lucas S.M."/>
            <person name="Steele R.E."/>
            <person name="Finnerty J.R."/>
            <person name="Technau U."/>
            <person name="Martindale M.Q."/>
            <person name="Rokhsar D.S."/>
        </authorList>
    </citation>
    <scope>NUCLEOTIDE SEQUENCE [LARGE SCALE GENOMIC DNA]</scope>
    <source>
        <strain evidence="3">CH2 X CH6</strain>
    </source>
</reference>
<dbReference type="Proteomes" id="UP000001593">
    <property type="component" value="Unassembled WGS sequence"/>
</dbReference>